<organism evidence="3 4">
    <name type="scientific">Microvirga brassicacearum</name>
    <dbReference type="NCBI Taxonomy" id="2580413"/>
    <lineage>
        <taxon>Bacteria</taxon>
        <taxon>Pseudomonadati</taxon>
        <taxon>Pseudomonadota</taxon>
        <taxon>Alphaproteobacteria</taxon>
        <taxon>Hyphomicrobiales</taxon>
        <taxon>Methylobacteriaceae</taxon>
        <taxon>Microvirga</taxon>
    </lineage>
</organism>
<dbReference type="CDD" id="cd12797">
    <property type="entry name" value="M23_peptidase"/>
    <property type="match status" value="1"/>
</dbReference>
<accession>A0A5N3PFY0</accession>
<feature type="chain" id="PRO_5024398595" evidence="1">
    <location>
        <begin position="29"/>
        <end position="395"/>
    </location>
</feature>
<feature type="domain" description="M23ase beta-sheet core" evidence="2">
    <location>
        <begin position="233"/>
        <end position="327"/>
    </location>
</feature>
<feature type="signal peptide" evidence="1">
    <location>
        <begin position="1"/>
        <end position="28"/>
    </location>
</feature>
<dbReference type="SUPFAM" id="SSF51261">
    <property type="entry name" value="Duplicated hybrid motif"/>
    <property type="match status" value="1"/>
</dbReference>
<evidence type="ECO:0000313" key="3">
    <source>
        <dbReference type="EMBL" id="KAB0268619.1"/>
    </source>
</evidence>
<evidence type="ECO:0000256" key="1">
    <source>
        <dbReference type="SAM" id="SignalP"/>
    </source>
</evidence>
<dbReference type="Pfam" id="PF01551">
    <property type="entry name" value="Peptidase_M23"/>
    <property type="match status" value="1"/>
</dbReference>
<gene>
    <name evidence="3" type="ORF">FEZ63_04025</name>
</gene>
<dbReference type="PANTHER" id="PTHR21666">
    <property type="entry name" value="PEPTIDASE-RELATED"/>
    <property type="match status" value="1"/>
</dbReference>
<comment type="caution">
    <text evidence="3">The sequence shown here is derived from an EMBL/GenBank/DDBJ whole genome shotgun (WGS) entry which is preliminary data.</text>
</comment>
<dbReference type="Gene3D" id="2.70.70.10">
    <property type="entry name" value="Glucose Permease (Domain IIA)"/>
    <property type="match status" value="1"/>
</dbReference>
<dbReference type="Proteomes" id="UP000325684">
    <property type="component" value="Unassembled WGS sequence"/>
</dbReference>
<dbReference type="OrthoDB" id="5489603at2"/>
<dbReference type="AlphaFoldDB" id="A0A5N3PFY0"/>
<evidence type="ECO:0000259" key="2">
    <source>
        <dbReference type="Pfam" id="PF01551"/>
    </source>
</evidence>
<name>A0A5N3PFY0_9HYPH</name>
<dbReference type="InterPro" id="IPR011055">
    <property type="entry name" value="Dup_hybrid_motif"/>
</dbReference>
<evidence type="ECO:0000313" key="4">
    <source>
        <dbReference type="Proteomes" id="UP000325684"/>
    </source>
</evidence>
<dbReference type="PANTHER" id="PTHR21666:SF270">
    <property type="entry name" value="MUREIN HYDROLASE ACTIVATOR ENVC"/>
    <property type="match status" value="1"/>
</dbReference>
<dbReference type="GO" id="GO:0004222">
    <property type="term" value="F:metalloendopeptidase activity"/>
    <property type="evidence" value="ECO:0007669"/>
    <property type="project" value="TreeGrafter"/>
</dbReference>
<dbReference type="InterPro" id="IPR016047">
    <property type="entry name" value="M23ase_b-sheet_dom"/>
</dbReference>
<keyword evidence="4" id="KW-1185">Reference proteome</keyword>
<dbReference type="InterPro" id="IPR050570">
    <property type="entry name" value="Cell_wall_metabolism_enzyme"/>
</dbReference>
<dbReference type="PROSITE" id="PS51257">
    <property type="entry name" value="PROKAR_LIPOPROTEIN"/>
    <property type="match status" value="1"/>
</dbReference>
<dbReference type="EMBL" id="VCMV01000004">
    <property type="protein sequence ID" value="KAB0268619.1"/>
    <property type="molecule type" value="Genomic_DNA"/>
</dbReference>
<reference evidence="3 4" key="1">
    <citation type="journal article" date="2019" name="Microorganisms">
        <title>Genome Insights into the Novel Species Microvirga brassicacearum, a Rapeseed Endophyte with Biotechnological Potential.</title>
        <authorList>
            <person name="Jimenez-Gomez A."/>
            <person name="Saati-Santamaria Z."/>
            <person name="Igual J.M."/>
            <person name="Rivas R."/>
            <person name="Mateos P.F."/>
            <person name="Garcia-Fraile P."/>
        </authorList>
    </citation>
    <scope>NUCLEOTIDE SEQUENCE [LARGE SCALE GENOMIC DNA]</scope>
    <source>
        <strain evidence="3 4">CDVBN77</strain>
    </source>
</reference>
<protein>
    <submittedName>
        <fullName evidence="3">M23 family metallopeptidase</fullName>
    </submittedName>
</protein>
<dbReference type="RefSeq" id="WP_150942355.1">
    <property type="nucleotide sequence ID" value="NZ_VCMV01000004.1"/>
</dbReference>
<proteinExistence type="predicted"/>
<keyword evidence="1" id="KW-0732">Signal</keyword>
<sequence length="395" mass="42275">MMSTLKTSGLPVFVAACIISSAVGTASAEPLPKMTPLVGEVLTAPRPVKGSDGRTHLVYELHLSNVTDQKADVKRISIFGNRSTKPLAVLESDAVGERLSLGGRRGSETRELGAFQFGVAFLHVTLDPDQPLPTVLRHEVAGFFQRFDGDMSMSFTETPVISSPPLVLGPPLRGDGYLAGDGCCDSFRHVRALLPLNGTFHLAQRFAIDWEKIDGEHRLFDGDAKDVRSYHIYGQPILAVADGTIVDARADLHDQVPGALPSGLPIEEADGNFAVLDVGDGRFVLYAHMRPGSLKVRSGDIVRRGDVIGEVGNTGNSSAPHLHLQAMDGPSGLLSNGLPYVFDAFSITAVDKAGTADFDRAEETGTPLTLTPTLPPLRLEKALPLDLTVVDWGNR</sequence>